<dbReference type="Proteomes" id="UP000553706">
    <property type="component" value="Unassembled WGS sequence"/>
</dbReference>
<keyword evidence="2" id="KW-1185">Reference proteome</keyword>
<comment type="caution">
    <text evidence="1">The sequence shown here is derived from an EMBL/GenBank/DDBJ whole genome shotgun (WGS) entry which is preliminary data.</text>
</comment>
<name>A0A840VT90_9PROT</name>
<dbReference type="Pfam" id="PF08238">
    <property type="entry name" value="Sel1"/>
    <property type="match status" value="8"/>
</dbReference>
<protein>
    <submittedName>
        <fullName evidence="1">TPR repeat protein</fullName>
    </submittedName>
</protein>
<dbReference type="RefSeq" id="WP_183267543.1">
    <property type="nucleotide sequence ID" value="NZ_JACHFJ010000021.1"/>
</dbReference>
<sequence>MAGSAAWYRQHQINAGHQAFLSKDYATTYVDLHPFDGWYSPQAETDLGDLYIAGNGVPQDYSKALMLFQKAATADYARGEANLGLIYNRGEGVPIDHAKAVYWLQRAANHGIPIAEWAVGTFYDSGNGLPHDGAQADIWYQKAADQGYADAQANLGANYLSGNGVQRDYTKAFALLQKASDQGLPNAQYALGMMYANGWGVAQDNDQALSFFKEAAAQGDDDAQAQLGYLYFAGQSVPQDYAQANKYFKEASDQGNAEAEYNLGVDYLNAQGFTEDDAKAAALFQKAAEQNYASAQDALGQLYDNGKGVPKSVVLSYMYFNLAVAQSNAGSKDKRDKVSTVMTPEQIADAQTLSSKWMSGTPLPTSVSYEDWAPDFVFNSSTTPDVYVATRIWFSREFTAGGQKQYAVFLVTKGDSGHAASANISVVTFNEIVKPTNFNFGQNAQLNFTQSGSYGDVDPPKNPSAPYTSPDRIATKEYNLGNDRFAVLVPNSYFGMGEGLKGQEIYMFSGGVNGQWADIGGLTTGDDTTGNCMPGQPDPEGYPCYAWTGTVEMVPATNGGWPEFIVRRHGTVLDASNRVIQAGDQVYRYDGKKYSTPQ</sequence>
<dbReference type="AlphaFoldDB" id="A0A840VT90"/>
<evidence type="ECO:0000313" key="2">
    <source>
        <dbReference type="Proteomes" id="UP000553706"/>
    </source>
</evidence>
<accession>A0A840VT90</accession>
<dbReference type="PANTHER" id="PTHR43628:SF1">
    <property type="entry name" value="CHITIN SYNTHASE REGULATORY FACTOR 2-RELATED"/>
    <property type="match status" value="1"/>
</dbReference>
<dbReference type="Gene3D" id="1.25.40.10">
    <property type="entry name" value="Tetratricopeptide repeat domain"/>
    <property type="match status" value="3"/>
</dbReference>
<dbReference type="InterPro" id="IPR011990">
    <property type="entry name" value="TPR-like_helical_dom_sf"/>
</dbReference>
<proteinExistence type="predicted"/>
<dbReference type="InterPro" id="IPR006597">
    <property type="entry name" value="Sel1-like"/>
</dbReference>
<evidence type="ECO:0000313" key="1">
    <source>
        <dbReference type="EMBL" id="MBB5374530.1"/>
    </source>
</evidence>
<gene>
    <name evidence="1" type="ORF">HNP71_002805</name>
</gene>
<dbReference type="SMART" id="SM00671">
    <property type="entry name" value="SEL1"/>
    <property type="match status" value="8"/>
</dbReference>
<dbReference type="EMBL" id="JACHFJ010000021">
    <property type="protein sequence ID" value="MBB5374530.1"/>
    <property type="molecule type" value="Genomic_DNA"/>
</dbReference>
<organism evidence="1 2">
    <name type="scientific">Acidocella aromatica</name>
    <dbReference type="NCBI Taxonomy" id="1303579"/>
    <lineage>
        <taxon>Bacteria</taxon>
        <taxon>Pseudomonadati</taxon>
        <taxon>Pseudomonadota</taxon>
        <taxon>Alphaproteobacteria</taxon>
        <taxon>Acetobacterales</taxon>
        <taxon>Acidocellaceae</taxon>
        <taxon>Acidocella</taxon>
    </lineage>
</organism>
<dbReference type="SUPFAM" id="SSF81901">
    <property type="entry name" value="HCP-like"/>
    <property type="match status" value="2"/>
</dbReference>
<dbReference type="InterPro" id="IPR052945">
    <property type="entry name" value="Mitotic_Regulator"/>
</dbReference>
<dbReference type="PANTHER" id="PTHR43628">
    <property type="entry name" value="ACTIVATOR OF C KINASE PROTEIN 1-RELATED"/>
    <property type="match status" value="1"/>
</dbReference>
<reference evidence="1 2" key="1">
    <citation type="submission" date="2020-08" db="EMBL/GenBank/DDBJ databases">
        <title>Genomic Encyclopedia of Type Strains, Phase IV (KMG-IV): sequencing the most valuable type-strain genomes for metagenomic binning, comparative biology and taxonomic classification.</title>
        <authorList>
            <person name="Goeker M."/>
        </authorList>
    </citation>
    <scope>NUCLEOTIDE SEQUENCE [LARGE SCALE GENOMIC DNA]</scope>
    <source>
        <strain evidence="1 2">DSM 27026</strain>
    </source>
</reference>